<sequence length="79" mass="9145">MADDILRTIDALVDEEHRLRDQAVGKGLGPDERTRLTAVERQLDQCWDLLRRRRATAEAGQDPEQARPRTIDEVESYEQ</sequence>
<evidence type="ECO:0000313" key="2">
    <source>
        <dbReference type="EMBL" id="GHJ26554.1"/>
    </source>
</evidence>
<dbReference type="GeneID" id="89480471"/>
<comment type="caution">
    <text evidence="2">The sequence shown here is derived from an EMBL/GenBank/DDBJ whole genome shotgun (WGS) entry which is preliminary data.</text>
</comment>
<evidence type="ECO:0000256" key="1">
    <source>
        <dbReference type="SAM" id="MobiDB-lite"/>
    </source>
</evidence>
<organism evidence="2 3">
    <name type="scientific">Streptomyces hygroscopicus</name>
    <dbReference type="NCBI Taxonomy" id="1912"/>
    <lineage>
        <taxon>Bacteria</taxon>
        <taxon>Bacillati</taxon>
        <taxon>Actinomycetota</taxon>
        <taxon>Actinomycetes</taxon>
        <taxon>Kitasatosporales</taxon>
        <taxon>Streptomycetaceae</taxon>
        <taxon>Streptomyces</taxon>
        <taxon>Streptomyces violaceusniger group</taxon>
    </lineage>
</organism>
<name>A0ABQ3TT99_STRHY</name>
<accession>A0ABQ3TT99</accession>
<evidence type="ECO:0000313" key="3">
    <source>
        <dbReference type="Proteomes" id="UP001054854"/>
    </source>
</evidence>
<reference evidence="2" key="1">
    <citation type="submission" date="2024-05" db="EMBL/GenBank/DDBJ databases">
        <title>Whole genome shotgun sequence of Streptomyces hygroscopicus NBRC 113678.</title>
        <authorList>
            <person name="Komaki H."/>
            <person name="Tamura T."/>
        </authorList>
    </citation>
    <scope>NUCLEOTIDE SEQUENCE</scope>
    <source>
        <strain evidence="2">N11-34</strain>
    </source>
</reference>
<dbReference type="RefSeq" id="WP_030837529.1">
    <property type="nucleotide sequence ID" value="NZ_BNEK01000002.1"/>
</dbReference>
<dbReference type="Proteomes" id="UP001054854">
    <property type="component" value="Unassembled WGS sequence"/>
</dbReference>
<keyword evidence="3" id="KW-1185">Reference proteome</keyword>
<dbReference type="EMBL" id="BNEK01000002">
    <property type="protein sequence ID" value="GHJ26554.1"/>
    <property type="molecule type" value="Genomic_DNA"/>
</dbReference>
<feature type="region of interest" description="Disordered" evidence="1">
    <location>
        <begin position="55"/>
        <end position="79"/>
    </location>
</feature>
<evidence type="ECO:0008006" key="4">
    <source>
        <dbReference type="Google" id="ProtNLM"/>
    </source>
</evidence>
<gene>
    <name evidence="2" type="ORF">TPA0910_09870</name>
</gene>
<dbReference type="Pfam" id="PF10944">
    <property type="entry name" value="DUF2630"/>
    <property type="match status" value="1"/>
</dbReference>
<protein>
    <recommendedName>
        <fullName evidence="4">DUF2630 domain-containing protein</fullName>
    </recommendedName>
</protein>
<proteinExistence type="predicted"/>
<dbReference type="InterPro" id="IPR020311">
    <property type="entry name" value="Uncharacterised_Rv0898c"/>
</dbReference>